<comment type="caution">
    <text evidence="1">The sequence shown here is derived from an EMBL/GenBank/DDBJ whole genome shotgun (WGS) entry which is preliminary data.</text>
</comment>
<dbReference type="OrthoDB" id="570215at2"/>
<evidence type="ECO:0000313" key="2">
    <source>
        <dbReference type="Proteomes" id="UP000288279"/>
    </source>
</evidence>
<dbReference type="InterPro" id="IPR027417">
    <property type="entry name" value="P-loop_NTPase"/>
</dbReference>
<dbReference type="SUPFAM" id="SSF52540">
    <property type="entry name" value="P-loop containing nucleoside triphosphate hydrolases"/>
    <property type="match status" value="1"/>
</dbReference>
<dbReference type="Proteomes" id="UP000288279">
    <property type="component" value="Unassembled WGS sequence"/>
</dbReference>
<keyword evidence="2" id="KW-1185">Reference proteome</keyword>
<evidence type="ECO:0008006" key="3">
    <source>
        <dbReference type="Google" id="ProtNLM"/>
    </source>
</evidence>
<accession>A0A432ZJT7</accession>
<evidence type="ECO:0000313" key="1">
    <source>
        <dbReference type="EMBL" id="RUO78231.1"/>
    </source>
</evidence>
<protein>
    <recommendedName>
        <fullName evidence="3">Sulfotransferase domain-containing protein</fullName>
    </recommendedName>
</protein>
<name>A0A432ZJT7_9GAMM</name>
<proteinExistence type="predicted"/>
<gene>
    <name evidence="1" type="ORF">CWI83_04130</name>
</gene>
<sequence length="264" mass="30223">MPRIIAKPDTLNDINGNYQHAPLVKPVFLNSVPKCGTHLIRNIFRMFVPVAQQYHETFVQLPNLREHIQVFNPLQPKLSWGHLLFSDESVMALHDAEHIVVVRDPYDWVLARARFFLSDTFQGNMENLKSGRVTIEEVLNMMIFGIYQKAPTLNEIFTHNGVSWLGTGAKLVRYEDMIAQLKQLESDEAENYFADLLAPVLAGRGLPDDWRERVLLGSDREQSGTYRDNLQNLALEVPNELPQQQKQLVDFAAPGLRKVLGYEK</sequence>
<dbReference type="EMBL" id="PIQG01000002">
    <property type="protein sequence ID" value="RUO78231.1"/>
    <property type="molecule type" value="Genomic_DNA"/>
</dbReference>
<dbReference type="Gene3D" id="3.40.50.300">
    <property type="entry name" value="P-loop containing nucleotide triphosphate hydrolases"/>
    <property type="match status" value="1"/>
</dbReference>
<organism evidence="1 2">
    <name type="scientific">Pseudidiomarina taiwanensis</name>
    <dbReference type="NCBI Taxonomy" id="337250"/>
    <lineage>
        <taxon>Bacteria</taxon>
        <taxon>Pseudomonadati</taxon>
        <taxon>Pseudomonadota</taxon>
        <taxon>Gammaproteobacteria</taxon>
        <taxon>Alteromonadales</taxon>
        <taxon>Idiomarinaceae</taxon>
        <taxon>Pseudidiomarina</taxon>
    </lineage>
</organism>
<dbReference type="RefSeq" id="WP_126826151.1">
    <property type="nucleotide sequence ID" value="NZ_PIQG01000002.1"/>
</dbReference>
<dbReference type="AlphaFoldDB" id="A0A432ZJT7"/>
<reference evidence="1 2" key="1">
    <citation type="journal article" date="2011" name="Front. Microbiol.">
        <title>Genomic signatures of strain selection and enhancement in Bacillus atrophaeus var. globigii, a historical biowarfare simulant.</title>
        <authorList>
            <person name="Gibbons H.S."/>
            <person name="Broomall S.M."/>
            <person name="McNew L.A."/>
            <person name="Daligault H."/>
            <person name="Chapman C."/>
            <person name="Bruce D."/>
            <person name="Karavis M."/>
            <person name="Krepps M."/>
            <person name="McGregor P.A."/>
            <person name="Hong C."/>
            <person name="Park K.H."/>
            <person name="Akmal A."/>
            <person name="Feldman A."/>
            <person name="Lin J.S."/>
            <person name="Chang W.E."/>
            <person name="Higgs B.W."/>
            <person name="Demirev P."/>
            <person name="Lindquist J."/>
            <person name="Liem A."/>
            <person name="Fochler E."/>
            <person name="Read T.D."/>
            <person name="Tapia R."/>
            <person name="Johnson S."/>
            <person name="Bishop-Lilly K.A."/>
            <person name="Detter C."/>
            <person name="Han C."/>
            <person name="Sozhamannan S."/>
            <person name="Rosenzweig C.N."/>
            <person name="Skowronski E.W."/>
        </authorList>
    </citation>
    <scope>NUCLEOTIDE SEQUENCE [LARGE SCALE GENOMIC DNA]</scope>
    <source>
        <strain evidence="1 2">PIT1</strain>
    </source>
</reference>